<dbReference type="EMBL" id="JAPMUA010000006">
    <property type="protein sequence ID" value="MDG3587242.1"/>
    <property type="molecule type" value="Genomic_DNA"/>
</dbReference>
<protein>
    <submittedName>
        <fullName evidence="1">Uncharacterized protein</fullName>
    </submittedName>
</protein>
<reference evidence="1" key="1">
    <citation type="submission" date="2022-11" db="EMBL/GenBank/DDBJ databases">
        <title>High-quality draft genome sequence of Galbibacter sp. strain CMA-7.</title>
        <authorList>
            <person name="Wei L."/>
            <person name="Dong C."/>
            <person name="Shao Z."/>
        </authorList>
    </citation>
    <scope>NUCLEOTIDE SEQUENCE</scope>
    <source>
        <strain evidence="1">CMA-7</strain>
    </source>
</reference>
<comment type="caution">
    <text evidence="1">The sequence shown here is derived from an EMBL/GenBank/DDBJ whole genome shotgun (WGS) entry which is preliminary data.</text>
</comment>
<proteinExistence type="predicted"/>
<organism evidence="1 2">
    <name type="scientific">Galbibacter pacificus</name>
    <dbReference type="NCBI Taxonomy" id="2996052"/>
    <lineage>
        <taxon>Bacteria</taxon>
        <taxon>Pseudomonadati</taxon>
        <taxon>Bacteroidota</taxon>
        <taxon>Flavobacteriia</taxon>
        <taxon>Flavobacteriales</taxon>
        <taxon>Flavobacteriaceae</taxon>
        <taxon>Galbibacter</taxon>
    </lineage>
</organism>
<keyword evidence="2" id="KW-1185">Reference proteome</keyword>
<dbReference type="Proteomes" id="UP001153642">
    <property type="component" value="Unassembled WGS sequence"/>
</dbReference>
<sequence>MNNANPTTIDKTLNFNKTLGQYEFANRHDSMFAIDFLVRYPYK</sequence>
<evidence type="ECO:0000313" key="1">
    <source>
        <dbReference type="EMBL" id="MDG3587242.1"/>
    </source>
</evidence>
<name>A0ABT6FVX8_9FLAO</name>
<gene>
    <name evidence="1" type="ORF">OSR52_15325</name>
</gene>
<accession>A0ABT6FVX8</accession>
<evidence type="ECO:0000313" key="2">
    <source>
        <dbReference type="Proteomes" id="UP001153642"/>
    </source>
</evidence>